<evidence type="ECO:0000313" key="3">
    <source>
        <dbReference type="Proteomes" id="UP001459277"/>
    </source>
</evidence>
<dbReference type="Proteomes" id="UP001459277">
    <property type="component" value="Unassembled WGS sequence"/>
</dbReference>
<dbReference type="AlphaFoldDB" id="A0AAW2D7X4"/>
<organism evidence="2 3">
    <name type="scientific">Lithocarpus litseifolius</name>
    <dbReference type="NCBI Taxonomy" id="425828"/>
    <lineage>
        <taxon>Eukaryota</taxon>
        <taxon>Viridiplantae</taxon>
        <taxon>Streptophyta</taxon>
        <taxon>Embryophyta</taxon>
        <taxon>Tracheophyta</taxon>
        <taxon>Spermatophyta</taxon>
        <taxon>Magnoliopsida</taxon>
        <taxon>eudicotyledons</taxon>
        <taxon>Gunneridae</taxon>
        <taxon>Pentapetalae</taxon>
        <taxon>rosids</taxon>
        <taxon>fabids</taxon>
        <taxon>Fagales</taxon>
        <taxon>Fagaceae</taxon>
        <taxon>Lithocarpus</taxon>
    </lineage>
</organism>
<gene>
    <name evidence="2" type="ORF">SO802_012851</name>
</gene>
<feature type="compositionally biased region" description="Basic and acidic residues" evidence="1">
    <location>
        <begin position="35"/>
        <end position="46"/>
    </location>
</feature>
<evidence type="ECO:0000313" key="2">
    <source>
        <dbReference type="EMBL" id="KAL0005290.1"/>
    </source>
</evidence>
<name>A0AAW2D7X4_9ROSI</name>
<sequence>MTPAKGEGSSRHKGNKIAANDPTTKTVGEDAPLSESKRFEEEEGGHDSDCVPFIDLWYDTHIHFSVVLDDYLPLSPGHVWLFICLRDTEVSWAPSASSISDLDIRQGTLLPMPILFEFGLGTSLGWKEWVDEELSDMGFMAALRQANIATHNFFISCGKITVALEDVVNQLLLTILRDVYPSYIELSPKEEAVEAELKKEMSGNAKLLHWVGAFFKASDKAYRNSGVGFTCADSVLGPFTDIAGTTTPLTTLDERGITYLAAINAGLLPYLDDEGIRFVHYSANRVRRQFGLDQDIFDDFTTIL</sequence>
<reference evidence="2 3" key="1">
    <citation type="submission" date="2024-01" db="EMBL/GenBank/DDBJ databases">
        <title>A telomere-to-telomere, gap-free genome of sweet tea (Lithocarpus litseifolius).</title>
        <authorList>
            <person name="Zhou J."/>
        </authorList>
    </citation>
    <scope>NUCLEOTIDE SEQUENCE [LARGE SCALE GENOMIC DNA]</scope>
    <source>
        <strain evidence="2">Zhou-2022a</strain>
        <tissue evidence="2">Leaf</tissue>
    </source>
</reference>
<feature type="region of interest" description="Disordered" evidence="1">
    <location>
        <begin position="1"/>
        <end position="46"/>
    </location>
</feature>
<protein>
    <submittedName>
        <fullName evidence="2">Uncharacterized protein</fullName>
    </submittedName>
</protein>
<dbReference type="EMBL" id="JAZDWU010000004">
    <property type="protein sequence ID" value="KAL0005290.1"/>
    <property type="molecule type" value="Genomic_DNA"/>
</dbReference>
<comment type="caution">
    <text evidence="2">The sequence shown here is derived from an EMBL/GenBank/DDBJ whole genome shotgun (WGS) entry which is preliminary data.</text>
</comment>
<keyword evidence="3" id="KW-1185">Reference proteome</keyword>
<evidence type="ECO:0000256" key="1">
    <source>
        <dbReference type="SAM" id="MobiDB-lite"/>
    </source>
</evidence>
<proteinExistence type="predicted"/>
<accession>A0AAW2D7X4</accession>